<keyword evidence="10" id="KW-1185">Reference proteome</keyword>
<dbReference type="EC" id="5.2.1.8" evidence="6"/>
<dbReference type="Pfam" id="PF01346">
    <property type="entry name" value="FKBP_N"/>
    <property type="match status" value="1"/>
</dbReference>
<keyword evidence="4 5" id="KW-0413">Isomerase</keyword>
<dbReference type="EMBL" id="JAPNKA010000001">
    <property type="protein sequence ID" value="MCY1078514.1"/>
    <property type="molecule type" value="Genomic_DNA"/>
</dbReference>
<gene>
    <name evidence="9" type="ORF">OV287_28980</name>
</gene>
<evidence type="ECO:0000313" key="10">
    <source>
        <dbReference type="Proteomes" id="UP001207654"/>
    </source>
</evidence>
<comment type="caution">
    <text evidence="9">The sequence shown here is derived from an EMBL/GenBank/DDBJ whole genome shotgun (WGS) entry which is preliminary data.</text>
</comment>
<keyword evidence="7" id="KW-0732">Signal</keyword>
<dbReference type="RefSeq" id="WP_267537287.1">
    <property type="nucleotide sequence ID" value="NZ_JAPNKA010000001.1"/>
</dbReference>
<evidence type="ECO:0000256" key="1">
    <source>
        <dbReference type="ARBA" id="ARBA00000971"/>
    </source>
</evidence>
<evidence type="ECO:0000256" key="4">
    <source>
        <dbReference type="ARBA" id="ARBA00023235"/>
    </source>
</evidence>
<keyword evidence="3 5" id="KW-0697">Rotamase</keyword>
<name>A0ABT4ABA1_9BACT</name>
<dbReference type="Proteomes" id="UP001207654">
    <property type="component" value="Unassembled WGS sequence"/>
</dbReference>
<protein>
    <recommendedName>
        <fullName evidence="6">Peptidyl-prolyl cis-trans isomerase</fullName>
        <ecNumber evidence="6">5.2.1.8</ecNumber>
    </recommendedName>
</protein>
<dbReference type="InterPro" id="IPR036944">
    <property type="entry name" value="PPIase_FKBP_N_sf"/>
</dbReference>
<dbReference type="Gene3D" id="3.10.50.40">
    <property type="match status" value="1"/>
</dbReference>
<dbReference type="PANTHER" id="PTHR43811:SF19">
    <property type="entry name" value="39 KDA FK506-BINDING NUCLEAR PROTEIN"/>
    <property type="match status" value="1"/>
</dbReference>
<feature type="chain" id="PRO_5047530377" description="Peptidyl-prolyl cis-trans isomerase" evidence="7">
    <location>
        <begin position="21"/>
        <end position="227"/>
    </location>
</feature>
<evidence type="ECO:0000256" key="5">
    <source>
        <dbReference type="PROSITE-ProRule" id="PRU00277"/>
    </source>
</evidence>
<comment type="similarity">
    <text evidence="2 6">Belongs to the FKBP-type PPIase family.</text>
</comment>
<feature type="signal peptide" evidence="7">
    <location>
        <begin position="1"/>
        <end position="20"/>
    </location>
</feature>
<feature type="domain" description="PPIase FKBP-type" evidence="8">
    <location>
        <begin position="127"/>
        <end position="213"/>
    </location>
</feature>
<evidence type="ECO:0000256" key="7">
    <source>
        <dbReference type="SAM" id="SignalP"/>
    </source>
</evidence>
<evidence type="ECO:0000256" key="6">
    <source>
        <dbReference type="RuleBase" id="RU003915"/>
    </source>
</evidence>
<organism evidence="9 10">
    <name type="scientific">Archangium lansingense</name>
    <dbReference type="NCBI Taxonomy" id="2995310"/>
    <lineage>
        <taxon>Bacteria</taxon>
        <taxon>Pseudomonadati</taxon>
        <taxon>Myxococcota</taxon>
        <taxon>Myxococcia</taxon>
        <taxon>Myxococcales</taxon>
        <taxon>Cystobacterineae</taxon>
        <taxon>Archangiaceae</taxon>
        <taxon>Archangium</taxon>
    </lineage>
</organism>
<evidence type="ECO:0000259" key="8">
    <source>
        <dbReference type="PROSITE" id="PS50059"/>
    </source>
</evidence>
<comment type="catalytic activity">
    <reaction evidence="1 5 6">
        <text>[protein]-peptidylproline (omega=180) = [protein]-peptidylproline (omega=0)</text>
        <dbReference type="Rhea" id="RHEA:16237"/>
        <dbReference type="Rhea" id="RHEA-COMP:10747"/>
        <dbReference type="Rhea" id="RHEA-COMP:10748"/>
        <dbReference type="ChEBI" id="CHEBI:83833"/>
        <dbReference type="ChEBI" id="CHEBI:83834"/>
        <dbReference type="EC" id="5.2.1.8"/>
    </reaction>
</comment>
<dbReference type="SUPFAM" id="SSF54534">
    <property type="entry name" value="FKBP-like"/>
    <property type="match status" value="1"/>
</dbReference>
<dbReference type="Gene3D" id="1.10.287.460">
    <property type="entry name" value="Peptidyl-prolyl cis-trans isomerase, FKBP-type, N-terminal domain"/>
    <property type="match status" value="1"/>
</dbReference>
<dbReference type="Pfam" id="PF00254">
    <property type="entry name" value="FKBP_C"/>
    <property type="match status" value="1"/>
</dbReference>
<evidence type="ECO:0000256" key="3">
    <source>
        <dbReference type="ARBA" id="ARBA00023110"/>
    </source>
</evidence>
<reference evidence="9 10" key="1">
    <citation type="submission" date="2022-11" db="EMBL/GenBank/DDBJ databases">
        <title>Minimal conservation of predation-associated metabolite biosynthetic gene clusters underscores biosynthetic potential of Myxococcota including descriptions for ten novel species: Archangium lansinium sp. nov., Myxococcus landrumus sp. nov., Nannocystis bai.</title>
        <authorList>
            <person name="Ahearne A."/>
            <person name="Stevens C."/>
            <person name="Phillips K."/>
        </authorList>
    </citation>
    <scope>NUCLEOTIDE SEQUENCE [LARGE SCALE GENOMIC DNA]</scope>
    <source>
        <strain evidence="9 10">MIWBW</strain>
    </source>
</reference>
<sequence>MRLGVLSAVLVALTGLQATAQEIKTEDDKTIYALGLSIGRSVKMFDLSPAEIEIVKKGMTDALTGAKTVVELDQYGPKLQPLAKGRQERAGQKFLENAAKEKGATKLPSGVVYKELKAGTGATPKASDTVKVNYRGTLITGLEFDSSYKRGEPAEFPLGGVIPCWTEGVQKMKVGGKAQLVCPAKVAYGEQGSPPTIPPNATLVFEIELLSIGGQGADVPRADPPKK</sequence>
<proteinExistence type="inferred from homology"/>
<evidence type="ECO:0000313" key="9">
    <source>
        <dbReference type="EMBL" id="MCY1078514.1"/>
    </source>
</evidence>
<dbReference type="InterPro" id="IPR000774">
    <property type="entry name" value="PPIase_FKBP_N"/>
</dbReference>
<dbReference type="InterPro" id="IPR001179">
    <property type="entry name" value="PPIase_FKBP_dom"/>
</dbReference>
<dbReference type="PROSITE" id="PS50059">
    <property type="entry name" value="FKBP_PPIASE"/>
    <property type="match status" value="1"/>
</dbReference>
<dbReference type="PANTHER" id="PTHR43811">
    <property type="entry name" value="FKBP-TYPE PEPTIDYL-PROLYL CIS-TRANS ISOMERASE FKPA"/>
    <property type="match status" value="1"/>
</dbReference>
<dbReference type="GO" id="GO:0016853">
    <property type="term" value="F:isomerase activity"/>
    <property type="evidence" value="ECO:0007669"/>
    <property type="project" value="UniProtKB-KW"/>
</dbReference>
<accession>A0ABT4ABA1</accession>
<evidence type="ECO:0000256" key="2">
    <source>
        <dbReference type="ARBA" id="ARBA00006577"/>
    </source>
</evidence>
<dbReference type="InterPro" id="IPR046357">
    <property type="entry name" value="PPIase_dom_sf"/>
</dbReference>